<feature type="domain" description="Luciferase-like" evidence="6">
    <location>
        <begin position="43"/>
        <end position="384"/>
    </location>
</feature>
<evidence type="ECO:0000259" key="6">
    <source>
        <dbReference type="Pfam" id="PF00296"/>
    </source>
</evidence>
<dbReference type="PIRSF" id="PIRSF000337">
    <property type="entry name" value="NTA_MOA"/>
    <property type="match status" value="1"/>
</dbReference>
<organism evidence="7 8">
    <name type="scientific">Frondihabitans sucicola</name>
    <dbReference type="NCBI Taxonomy" id="1268041"/>
    <lineage>
        <taxon>Bacteria</taxon>
        <taxon>Bacillati</taxon>
        <taxon>Actinomycetota</taxon>
        <taxon>Actinomycetes</taxon>
        <taxon>Micrococcales</taxon>
        <taxon>Microbacteriaceae</taxon>
        <taxon>Frondihabitans</taxon>
    </lineage>
</organism>
<dbReference type="Proteomes" id="UP001321486">
    <property type="component" value="Chromosome"/>
</dbReference>
<dbReference type="SUPFAM" id="SSF51679">
    <property type="entry name" value="Bacterial luciferase-like"/>
    <property type="match status" value="1"/>
</dbReference>
<protein>
    <recommendedName>
        <fullName evidence="6">Luciferase-like domain-containing protein</fullName>
    </recommendedName>
</protein>
<evidence type="ECO:0000256" key="3">
    <source>
        <dbReference type="ARBA" id="ARBA00023002"/>
    </source>
</evidence>
<dbReference type="NCBIfam" id="TIGR03860">
    <property type="entry name" value="FMN_nitrolo"/>
    <property type="match status" value="1"/>
</dbReference>
<evidence type="ECO:0000313" key="8">
    <source>
        <dbReference type="Proteomes" id="UP001321486"/>
    </source>
</evidence>
<keyword evidence="1" id="KW-0285">Flavoprotein</keyword>
<keyword evidence="3" id="KW-0560">Oxidoreductase</keyword>
<dbReference type="PANTHER" id="PTHR30011:SF16">
    <property type="entry name" value="C2H2 FINGER DOMAIN TRANSCRIPTION FACTOR (EUROFUNG)-RELATED"/>
    <property type="match status" value="1"/>
</dbReference>
<keyword evidence="8" id="KW-1185">Reference proteome</keyword>
<dbReference type="InterPro" id="IPR036661">
    <property type="entry name" value="Luciferase-like_sf"/>
</dbReference>
<evidence type="ECO:0000256" key="1">
    <source>
        <dbReference type="ARBA" id="ARBA00022630"/>
    </source>
</evidence>
<keyword evidence="2" id="KW-0288">FMN</keyword>
<comment type="similarity">
    <text evidence="5">Belongs to the NtaA/SnaA/DszA monooxygenase family.</text>
</comment>
<dbReference type="InterPro" id="IPR051260">
    <property type="entry name" value="Diverse_substr_monoxygenases"/>
</dbReference>
<dbReference type="Gene3D" id="3.20.20.30">
    <property type="entry name" value="Luciferase-like domain"/>
    <property type="match status" value="1"/>
</dbReference>
<evidence type="ECO:0000256" key="5">
    <source>
        <dbReference type="ARBA" id="ARBA00033748"/>
    </source>
</evidence>
<keyword evidence="4" id="KW-0503">Monooxygenase</keyword>
<dbReference type="PANTHER" id="PTHR30011">
    <property type="entry name" value="ALKANESULFONATE MONOOXYGENASE-RELATED"/>
    <property type="match status" value="1"/>
</dbReference>
<dbReference type="InterPro" id="IPR011251">
    <property type="entry name" value="Luciferase-like_dom"/>
</dbReference>
<dbReference type="Pfam" id="PF00296">
    <property type="entry name" value="Bac_luciferase"/>
    <property type="match status" value="1"/>
</dbReference>
<evidence type="ECO:0000256" key="4">
    <source>
        <dbReference type="ARBA" id="ARBA00023033"/>
    </source>
</evidence>
<dbReference type="InterPro" id="IPR016215">
    <property type="entry name" value="NTA_MOA"/>
</dbReference>
<proteinExistence type="inferred from homology"/>
<evidence type="ECO:0000256" key="2">
    <source>
        <dbReference type="ARBA" id="ARBA00022643"/>
    </source>
</evidence>
<evidence type="ECO:0000313" key="7">
    <source>
        <dbReference type="EMBL" id="BDZ51415.1"/>
    </source>
</evidence>
<accession>A0ABM8GSH4</accession>
<reference evidence="8" key="1">
    <citation type="journal article" date="2019" name="Int. J. Syst. Evol. Microbiol.">
        <title>The Global Catalogue of Microorganisms (GCM) 10K type strain sequencing project: providing services to taxonomists for standard genome sequencing and annotation.</title>
        <authorList>
            <consortium name="The Broad Institute Genomics Platform"/>
            <consortium name="The Broad Institute Genome Sequencing Center for Infectious Disease"/>
            <person name="Wu L."/>
            <person name="Ma J."/>
        </authorList>
    </citation>
    <scope>NUCLEOTIDE SEQUENCE [LARGE SCALE GENOMIC DNA]</scope>
    <source>
        <strain evidence="8">NBRC 108728</strain>
    </source>
</reference>
<name>A0ABM8GSH4_9MICO</name>
<dbReference type="EMBL" id="AP027732">
    <property type="protein sequence ID" value="BDZ51415.1"/>
    <property type="molecule type" value="Genomic_DNA"/>
</dbReference>
<gene>
    <name evidence="7" type="ORF">GCM10025867_36560</name>
</gene>
<dbReference type="RefSeq" id="WP_286344186.1">
    <property type="nucleotide sequence ID" value="NZ_AP027732.1"/>
</dbReference>
<sequence>MSGVERSERRLHLGISVSSAWTGGTAWRRPDSRVEDLNGAPLFIQIAQDAERAGLDFVFRADGLHLDRERLDRHPGGLLDPVPILAAIAATTSRIGLVGTASTSFDEPYNLARAFGTLDLVSEGRAGWNIVTSQVGERNYGQEEVADHEERYARAEEFVDTVRELWGSWPRESILIDRENGRYADTSRIRPIDHHGRFFDVEGPLNIPTSAQGAPVLFQAGASERGRAFAGTHADAVFAATADESVARELTSDLHARATAAGRPVGSLAVLPGAHLYIADTDAQAQALYREIRADDDIVDGYERLERTFGIDFRGLGLDDRVPAEFLPAVGSLRTSQTHAERFRALFVDEGLTLRTVIRDHVLTGAGHWRIVGSPEQVADAIAHRFLTEADDGNVFIPGAYPETFRLFFEAVVPLLKDRRLFRREYEGTTLREHLGIRRPALG</sequence>